<feature type="transmembrane region" description="Helical" evidence="2">
    <location>
        <begin position="6"/>
        <end position="24"/>
    </location>
</feature>
<keyword evidence="2" id="KW-1133">Transmembrane helix</keyword>
<name>A0ABV6PNQ0_9BURK</name>
<evidence type="ECO:0000313" key="4">
    <source>
        <dbReference type="EMBL" id="MFC0591480.1"/>
    </source>
</evidence>
<dbReference type="InterPro" id="IPR024402">
    <property type="entry name" value="DUF2726"/>
</dbReference>
<proteinExistence type="predicted"/>
<gene>
    <name evidence="4" type="ORF">ACFFGG_02820</name>
</gene>
<dbReference type="RefSeq" id="WP_377479552.1">
    <property type="nucleotide sequence ID" value="NZ_JBHLTN010000006.1"/>
</dbReference>
<dbReference type="Pfam" id="PF10881">
    <property type="entry name" value="DUF2726"/>
    <property type="match status" value="1"/>
</dbReference>
<feature type="compositionally biased region" description="Low complexity" evidence="1">
    <location>
        <begin position="183"/>
        <end position="198"/>
    </location>
</feature>
<evidence type="ECO:0000259" key="3">
    <source>
        <dbReference type="Pfam" id="PF10881"/>
    </source>
</evidence>
<evidence type="ECO:0000256" key="2">
    <source>
        <dbReference type="SAM" id="Phobius"/>
    </source>
</evidence>
<dbReference type="EMBL" id="JBHLTN010000006">
    <property type="protein sequence ID" value="MFC0591480.1"/>
    <property type="molecule type" value="Genomic_DNA"/>
</dbReference>
<reference evidence="4 5" key="1">
    <citation type="submission" date="2024-09" db="EMBL/GenBank/DDBJ databases">
        <authorList>
            <person name="Sun Q."/>
            <person name="Mori K."/>
        </authorList>
    </citation>
    <scope>NUCLEOTIDE SEQUENCE [LARGE SCALE GENOMIC DNA]</scope>
    <source>
        <strain evidence="4 5">NCAIM B.02336</strain>
    </source>
</reference>
<protein>
    <submittedName>
        <fullName evidence="4">DUF2726 domain-containing protein</fullName>
    </submittedName>
</protein>
<dbReference type="Proteomes" id="UP001589834">
    <property type="component" value="Unassembled WGS sequence"/>
</dbReference>
<organism evidence="4 5">
    <name type="scientific">Ottowia pentelensis</name>
    <dbReference type="NCBI Taxonomy" id="511108"/>
    <lineage>
        <taxon>Bacteria</taxon>
        <taxon>Pseudomonadati</taxon>
        <taxon>Pseudomonadota</taxon>
        <taxon>Betaproteobacteria</taxon>
        <taxon>Burkholderiales</taxon>
        <taxon>Comamonadaceae</taxon>
        <taxon>Ottowia</taxon>
    </lineage>
</organism>
<keyword evidence="2" id="KW-0472">Membrane</keyword>
<feature type="domain" description="DUF2726" evidence="3">
    <location>
        <begin position="48"/>
        <end position="150"/>
    </location>
</feature>
<feature type="region of interest" description="Disordered" evidence="1">
    <location>
        <begin position="167"/>
        <end position="229"/>
    </location>
</feature>
<evidence type="ECO:0000256" key="1">
    <source>
        <dbReference type="SAM" id="MobiDB-lite"/>
    </source>
</evidence>
<accession>A0ABV6PNQ0</accession>
<sequence length="229" mass="24675">MDSSTTWIVAGIVLLIALAAAWLWQRRRPAAAPAQASHERFAAAAAISPAQTELLQYLVDAFAGRPVLFRVPLSQLVTPRGAGDRLQTQRRLAEHSVDFVVCDRAGRAMYAFELDAVHDSDEQAEQDAAEKHRVLKAAGIRLIRVKRSTRGMPSPHEFRQRLRTASLTPPAAAASGQAPLGQATTAPSAAAPTPAPTAKNTEPMSLTDLMDLAPATTADDDPWGSERRR</sequence>
<evidence type="ECO:0000313" key="5">
    <source>
        <dbReference type="Proteomes" id="UP001589834"/>
    </source>
</evidence>
<keyword evidence="2" id="KW-0812">Transmembrane</keyword>
<comment type="caution">
    <text evidence="4">The sequence shown here is derived from an EMBL/GenBank/DDBJ whole genome shotgun (WGS) entry which is preliminary data.</text>
</comment>
<feature type="compositionally biased region" description="Low complexity" evidence="1">
    <location>
        <begin position="206"/>
        <end position="217"/>
    </location>
</feature>
<keyword evidence="5" id="KW-1185">Reference proteome</keyword>